<dbReference type="AlphaFoldDB" id="A0A4C1VRL9"/>
<protein>
    <submittedName>
        <fullName evidence="2">Uncharacterized protein</fullName>
    </submittedName>
</protein>
<dbReference type="Proteomes" id="UP000299102">
    <property type="component" value="Unassembled WGS sequence"/>
</dbReference>
<sequence length="171" mass="19004">MQVCMLIPEVVFARLNKRCGRDGGRRGNDKSRRIGRSRRRDEGRATHAGRSAARPYGLRASIIAAEIRRRERSASGSRRRALGQGGRIATRFGHETFHVKPHAERTVQCKILLSDSAPKTSAPKKVDCDRSAAAPDSSPSRKAHGGSSREKGEENLRRTFVVASSREFHEF</sequence>
<proteinExistence type="predicted"/>
<dbReference type="EMBL" id="BGZK01000381">
    <property type="protein sequence ID" value="GBP40455.1"/>
    <property type="molecule type" value="Genomic_DNA"/>
</dbReference>
<evidence type="ECO:0000256" key="1">
    <source>
        <dbReference type="SAM" id="MobiDB-lite"/>
    </source>
</evidence>
<name>A0A4C1VRL9_EUMVA</name>
<comment type="caution">
    <text evidence="2">The sequence shown here is derived from an EMBL/GenBank/DDBJ whole genome shotgun (WGS) entry which is preliminary data.</text>
</comment>
<organism evidence="2 3">
    <name type="scientific">Eumeta variegata</name>
    <name type="common">Bagworm moth</name>
    <name type="synonym">Eumeta japonica</name>
    <dbReference type="NCBI Taxonomy" id="151549"/>
    <lineage>
        <taxon>Eukaryota</taxon>
        <taxon>Metazoa</taxon>
        <taxon>Ecdysozoa</taxon>
        <taxon>Arthropoda</taxon>
        <taxon>Hexapoda</taxon>
        <taxon>Insecta</taxon>
        <taxon>Pterygota</taxon>
        <taxon>Neoptera</taxon>
        <taxon>Endopterygota</taxon>
        <taxon>Lepidoptera</taxon>
        <taxon>Glossata</taxon>
        <taxon>Ditrysia</taxon>
        <taxon>Tineoidea</taxon>
        <taxon>Psychidae</taxon>
        <taxon>Oiketicinae</taxon>
        <taxon>Eumeta</taxon>
    </lineage>
</organism>
<reference evidence="2 3" key="1">
    <citation type="journal article" date="2019" name="Commun. Biol.">
        <title>The bagworm genome reveals a unique fibroin gene that provides high tensile strength.</title>
        <authorList>
            <person name="Kono N."/>
            <person name="Nakamura H."/>
            <person name="Ohtoshi R."/>
            <person name="Tomita M."/>
            <person name="Numata K."/>
            <person name="Arakawa K."/>
        </authorList>
    </citation>
    <scope>NUCLEOTIDE SEQUENCE [LARGE SCALE GENOMIC DNA]</scope>
</reference>
<gene>
    <name evidence="2" type="ORF">EVAR_25308_1</name>
</gene>
<feature type="compositionally biased region" description="Low complexity" evidence="1">
    <location>
        <begin position="131"/>
        <end position="140"/>
    </location>
</feature>
<evidence type="ECO:0000313" key="2">
    <source>
        <dbReference type="EMBL" id="GBP40455.1"/>
    </source>
</evidence>
<keyword evidence="3" id="KW-1185">Reference proteome</keyword>
<feature type="compositionally biased region" description="Basic and acidic residues" evidence="1">
    <location>
        <begin position="147"/>
        <end position="157"/>
    </location>
</feature>
<feature type="region of interest" description="Disordered" evidence="1">
    <location>
        <begin position="19"/>
        <end position="54"/>
    </location>
</feature>
<feature type="compositionally biased region" description="Basic and acidic residues" evidence="1">
    <location>
        <begin position="19"/>
        <end position="32"/>
    </location>
</feature>
<accession>A0A4C1VRL9</accession>
<feature type="region of interest" description="Disordered" evidence="1">
    <location>
        <begin position="118"/>
        <end position="158"/>
    </location>
</feature>
<evidence type="ECO:0000313" key="3">
    <source>
        <dbReference type="Proteomes" id="UP000299102"/>
    </source>
</evidence>